<keyword evidence="2" id="KW-1185">Reference proteome</keyword>
<sequence>MRLCVRAPTALTRVSWSLVRQRLKAVAAARCPPSAGASNFVPATLFVRVGATVEVECAALATLSTLVSAGRGAVEVWRGPCPRRILSARIGAGARHTVNGVAGVQMGTSRSLRLRRRLYRGFQRVGCRRVDDTDADTRICSATFVGSIQRFVSFRISEHVQTNRDRDFLLGEEEDDDKVFGGWTSFLATWRRLRLFFEPAGPGDGGVRDGDTGAPQAEHAAHFRGRSLSGPGMEILSSRPKEVQASPERYGRAGASGRKLKRLLIDVYFVQEAPGVGGGGAARRVDGMRALGTNCEVGNKRYLDERDDGRPCTARRIKF</sequence>
<evidence type="ECO:0000313" key="1">
    <source>
        <dbReference type="EMBL" id="KJA19746.1"/>
    </source>
</evidence>
<organism evidence="1 2">
    <name type="scientific">Hypholoma sublateritium (strain FD-334 SS-4)</name>
    <dbReference type="NCBI Taxonomy" id="945553"/>
    <lineage>
        <taxon>Eukaryota</taxon>
        <taxon>Fungi</taxon>
        <taxon>Dikarya</taxon>
        <taxon>Basidiomycota</taxon>
        <taxon>Agaricomycotina</taxon>
        <taxon>Agaricomycetes</taxon>
        <taxon>Agaricomycetidae</taxon>
        <taxon>Agaricales</taxon>
        <taxon>Agaricineae</taxon>
        <taxon>Strophariaceae</taxon>
        <taxon>Hypholoma</taxon>
    </lineage>
</organism>
<protein>
    <submittedName>
        <fullName evidence="1">Uncharacterized protein</fullName>
    </submittedName>
</protein>
<accession>A0A0D2NT49</accession>
<reference evidence="2" key="1">
    <citation type="submission" date="2014-04" db="EMBL/GenBank/DDBJ databases">
        <title>Evolutionary Origins and Diversification of the Mycorrhizal Mutualists.</title>
        <authorList>
            <consortium name="DOE Joint Genome Institute"/>
            <consortium name="Mycorrhizal Genomics Consortium"/>
            <person name="Kohler A."/>
            <person name="Kuo A."/>
            <person name="Nagy L.G."/>
            <person name="Floudas D."/>
            <person name="Copeland A."/>
            <person name="Barry K.W."/>
            <person name="Cichocki N."/>
            <person name="Veneault-Fourrey C."/>
            <person name="LaButti K."/>
            <person name="Lindquist E.A."/>
            <person name="Lipzen A."/>
            <person name="Lundell T."/>
            <person name="Morin E."/>
            <person name="Murat C."/>
            <person name="Riley R."/>
            <person name="Ohm R."/>
            <person name="Sun H."/>
            <person name="Tunlid A."/>
            <person name="Henrissat B."/>
            <person name="Grigoriev I.V."/>
            <person name="Hibbett D.S."/>
            <person name="Martin F."/>
        </authorList>
    </citation>
    <scope>NUCLEOTIDE SEQUENCE [LARGE SCALE GENOMIC DNA]</scope>
    <source>
        <strain evidence="2">FD-334 SS-4</strain>
    </source>
</reference>
<dbReference type="Proteomes" id="UP000054270">
    <property type="component" value="Unassembled WGS sequence"/>
</dbReference>
<name>A0A0D2NT49_HYPSF</name>
<proteinExistence type="predicted"/>
<dbReference type="AlphaFoldDB" id="A0A0D2NT49"/>
<evidence type="ECO:0000313" key="2">
    <source>
        <dbReference type="Proteomes" id="UP000054270"/>
    </source>
</evidence>
<dbReference type="EMBL" id="KN817574">
    <property type="protein sequence ID" value="KJA19746.1"/>
    <property type="molecule type" value="Genomic_DNA"/>
</dbReference>
<gene>
    <name evidence="1" type="ORF">HYPSUDRAFT_56463</name>
</gene>